<sequence length="116" mass="14052">MYWMQEELLKKSLDTAKKREKEIEKTIGKLKIENHEFVEKNLDFPRHKFLFGLEIHKNQSKDGNFERKVVPKRTYPSRDRRRAYMWWRSVLLLLFKVGSYAVKANTPKASRKLRRA</sequence>
<protein>
    <submittedName>
        <fullName evidence="1">Uncharacterized protein</fullName>
    </submittedName>
</protein>
<name>A0A834X6J6_9FABA</name>
<dbReference type="EMBL" id="JAAIUW010000003">
    <property type="protein sequence ID" value="KAF7838870.1"/>
    <property type="molecule type" value="Genomic_DNA"/>
</dbReference>
<evidence type="ECO:0000313" key="2">
    <source>
        <dbReference type="Proteomes" id="UP000634136"/>
    </source>
</evidence>
<keyword evidence="2" id="KW-1185">Reference proteome</keyword>
<gene>
    <name evidence="1" type="ORF">G2W53_007352</name>
</gene>
<proteinExistence type="predicted"/>
<reference evidence="1" key="1">
    <citation type="submission" date="2020-09" db="EMBL/GenBank/DDBJ databases">
        <title>Genome-Enabled Discovery of Anthraquinone Biosynthesis in Senna tora.</title>
        <authorList>
            <person name="Kang S.-H."/>
            <person name="Pandey R.P."/>
            <person name="Lee C.-M."/>
            <person name="Sim J.-S."/>
            <person name="Jeong J.-T."/>
            <person name="Choi B.-S."/>
            <person name="Jung M."/>
            <person name="Ginzburg D."/>
            <person name="Zhao K."/>
            <person name="Won S.Y."/>
            <person name="Oh T.-J."/>
            <person name="Yu Y."/>
            <person name="Kim N.-H."/>
            <person name="Lee O.R."/>
            <person name="Lee T.-H."/>
            <person name="Bashyal P."/>
            <person name="Kim T.-S."/>
            <person name="Lee W.-H."/>
            <person name="Kawkins C."/>
            <person name="Kim C.-K."/>
            <person name="Kim J.S."/>
            <person name="Ahn B.O."/>
            <person name="Rhee S.Y."/>
            <person name="Sohng J.K."/>
        </authorList>
    </citation>
    <scope>NUCLEOTIDE SEQUENCE</scope>
    <source>
        <tissue evidence="1">Leaf</tissue>
    </source>
</reference>
<dbReference type="AlphaFoldDB" id="A0A834X6J6"/>
<comment type="caution">
    <text evidence="1">The sequence shown here is derived from an EMBL/GenBank/DDBJ whole genome shotgun (WGS) entry which is preliminary data.</text>
</comment>
<evidence type="ECO:0000313" key="1">
    <source>
        <dbReference type="EMBL" id="KAF7838870.1"/>
    </source>
</evidence>
<organism evidence="1 2">
    <name type="scientific">Senna tora</name>
    <dbReference type="NCBI Taxonomy" id="362788"/>
    <lineage>
        <taxon>Eukaryota</taxon>
        <taxon>Viridiplantae</taxon>
        <taxon>Streptophyta</taxon>
        <taxon>Embryophyta</taxon>
        <taxon>Tracheophyta</taxon>
        <taxon>Spermatophyta</taxon>
        <taxon>Magnoliopsida</taxon>
        <taxon>eudicotyledons</taxon>
        <taxon>Gunneridae</taxon>
        <taxon>Pentapetalae</taxon>
        <taxon>rosids</taxon>
        <taxon>fabids</taxon>
        <taxon>Fabales</taxon>
        <taxon>Fabaceae</taxon>
        <taxon>Caesalpinioideae</taxon>
        <taxon>Cassia clade</taxon>
        <taxon>Senna</taxon>
    </lineage>
</organism>
<accession>A0A834X6J6</accession>
<dbReference type="Proteomes" id="UP000634136">
    <property type="component" value="Unassembled WGS sequence"/>
</dbReference>